<proteinExistence type="predicted"/>
<dbReference type="PANTHER" id="PTHR47272:SF1">
    <property type="entry name" value="PIGGYBAC TRANSPOSABLE ELEMENT-DERIVED PROTEIN 3-LIKE"/>
    <property type="match status" value="1"/>
</dbReference>
<sequence length="184" mass="20984">MISFTGCCPVCQFIPGKPNSTGLKFFILASPDGLVKVFRGKSTFRDAKLGTGGNVVLQISETDLFFGSVQSYTEWMAWNYFKQYIDDQGFEDMSAFTNQREVLVTGVSLNIAPEEIKTFFGVSMYMAWLGYPRMRMYKAAKTRVPIIAEPTTRDRFFKSRNSLNDLNISDEDKNNDVLWKRDLS</sequence>
<reference evidence="2" key="1">
    <citation type="submission" date="2023-03" db="EMBL/GenBank/DDBJ databases">
        <title>Electrophorus voltai genome.</title>
        <authorList>
            <person name="Bian C."/>
        </authorList>
    </citation>
    <scope>NUCLEOTIDE SEQUENCE</scope>
    <source>
        <strain evidence="2">CB-2022</strain>
        <tissue evidence="2">Muscle</tissue>
    </source>
</reference>
<dbReference type="InterPro" id="IPR029526">
    <property type="entry name" value="PGBD"/>
</dbReference>
<feature type="domain" description="PiggyBac transposable element-derived protein" evidence="1">
    <location>
        <begin position="79"/>
        <end position="158"/>
    </location>
</feature>
<evidence type="ECO:0000259" key="1">
    <source>
        <dbReference type="Pfam" id="PF13843"/>
    </source>
</evidence>
<dbReference type="PANTHER" id="PTHR47272">
    <property type="entry name" value="DDE_TNP_1_7 DOMAIN-CONTAINING PROTEIN"/>
    <property type="match status" value="1"/>
</dbReference>
<organism evidence="2 3">
    <name type="scientific">Electrophorus voltai</name>
    <dbReference type="NCBI Taxonomy" id="2609070"/>
    <lineage>
        <taxon>Eukaryota</taxon>
        <taxon>Metazoa</taxon>
        <taxon>Chordata</taxon>
        <taxon>Craniata</taxon>
        <taxon>Vertebrata</taxon>
        <taxon>Euteleostomi</taxon>
        <taxon>Actinopterygii</taxon>
        <taxon>Neopterygii</taxon>
        <taxon>Teleostei</taxon>
        <taxon>Ostariophysi</taxon>
        <taxon>Gymnotiformes</taxon>
        <taxon>Gymnotoidei</taxon>
        <taxon>Gymnotidae</taxon>
        <taxon>Electrophorus</taxon>
    </lineage>
</organism>
<dbReference type="Pfam" id="PF13843">
    <property type="entry name" value="DDE_Tnp_1_7"/>
    <property type="match status" value="1"/>
</dbReference>
<dbReference type="AlphaFoldDB" id="A0AAD8ZDU2"/>
<gene>
    <name evidence="2" type="ORF">P4O66_009269</name>
</gene>
<evidence type="ECO:0000313" key="3">
    <source>
        <dbReference type="Proteomes" id="UP001239994"/>
    </source>
</evidence>
<protein>
    <recommendedName>
        <fullName evidence="1">PiggyBac transposable element-derived protein domain-containing protein</fullName>
    </recommendedName>
</protein>
<comment type="caution">
    <text evidence="2">The sequence shown here is derived from an EMBL/GenBank/DDBJ whole genome shotgun (WGS) entry which is preliminary data.</text>
</comment>
<keyword evidence="3" id="KW-1185">Reference proteome</keyword>
<accession>A0AAD8ZDU2</accession>
<dbReference type="EMBL" id="JAROKS010000015">
    <property type="protein sequence ID" value="KAK1796193.1"/>
    <property type="molecule type" value="Genomic_DNA"/>
</dbReference>
<evidence type="ECO:0000313" key="2">
    <source>
        <dbReference type="EMBL" id="KAK1796193.1"/>
    </source>
</evidence>
<dbReference type="Proteomes" id="UP001239994">
    <property type="component" value="Unassembled WGS sequence"/>
</dbReference>
<name>A0AAD8ZDU2_9TELE</name>